<feature type="chain" id="PRO_5009527264" description="Lipoprotein" evidence="1">
    <location>
        <begin position="25"/>
        <end position="230"/>
    </location>
</feature>
<sequence>MKTVKIFFTLAITAIAFTGCSNQAENSDDIKTTNPISEEVMEEKSKNVYTEQPDTLLIDLSRKMVELASTHDDFKEAFLIIPAETDEQKELVAKWTSFIKKRIEETGAVSDLYVLYKEIDYAEYINLEILDLLFKAMVSRCTTFDEAAAFCIIAPSSSEDQRIAFKKMVELCSSFVETEIAHRLHGKMDDNPHSLSEYYDKDHGGSGLSGSETLEVFLSGNMHKGFMVFP</sequence>
<evidence type="ECO:0000256" key="1">
    <source>
        <dbReference type="SAM" id="SignalP"/>
    </source>
</evidence>
<evidence type="ECO:0000313" key="3">
    <source>
        <dbReference type="Proteomes" id="UP000178059"/>
    </source>
</evidence>
<protein>
    <recommendedName>
        <fullName evidence="4">Lipoprotein</fullName>
    </recommendedName>
</protein>
<dbReference type="AlphaFoldDB" id="A0A1F6VI38"/>
<feature type="signal peptide" evidence="1">
    <location>
        <begin position="1"/>
        <end position="24"/>
    </location>
</feature>
<dbReference type="STRING" id="1801743.A2824_01645"/>
<evidence type="ECO:0000313" key="2">
    <source>
        <dbReference type="EMBL" id="OGI69228.1"/>
    </source>
</evidence>
<comment type="caution">
    <text evidence="2">The sequence shown here is derived from an EMBL/GenBank/DDBJ whole genome shotgun (WGS) entry which is preliminary data.</text>
</comment>
<name>A0A1F6VI38_9BACT</name>
<dbReference type="Proteomes" id="UP000178059">
    <property type="component" value="Unassembled WGS sequence"/>
</dbReference>
<gene>
    <name evidence="2" type="ORF">A2824_01645</name>
</gene>
<keyword evidence="1" id="KW-0732">Signal</keyword>
<dbReference type="PROSITE" id="PS51257">
    <property type="entry name" value="PROKAR_LIPOPROTEIN"/>
    <property type="match status" value="1"/>
</dbReference>
<reference evidence="2 3" key="1">
    <citation type="journal article" date="2016" name="Nat. Commun.">
        <title>Thousands of microbial genomes shed light on interconnected biogeochemical processes in an aquifer system.</title>
        <authorList>
            <person name="Anantharaman K."/>
            <person name="Brown C.T."/>
            <person name="Hug L.A."/>
            <person name="Sharon I."/>
            <person name="Castelle C.J."/>
            <person name="Probst A.J."/>
            <person name="Thomas B.C."/>
            <person name="Singh A."/>
            <person name="Wilkins M.J."/>
            <person name="Karaoz U."/>
            <person name="Brodie E.L."/>
            <person name="Williams K.H."/>
            <person name="Hubbard S.S."/>
            <person name="Banfield J.F."/>
        </authorList>
    </citation>
    <scope>NUCLEOTIDE SEQUENCE [LARGE SCALE GENOMIC DNA]</scope>
</reference>
<organism evidence="2 3">
    <name type="scientific">Candidatus Nomurabacteria bacterium RIFCSPHIGHO2_01_FULL_42_16</name>
    <dbReference type="NCBI Taxonomy" id="1801743"/>
    <lineage>
        <taxon>Bacteria</taxon>
        <taxon>Candidatus Nomuraibacteriota</taxon>
    </lineage>
</organism>
<accession>A0A1F6VI38</accession>
<evidence type="ECO:0008006" key="4">
    <source>
        <dbReference type="Google" id="ProtNLM"/>
    </source>
</evidence>
<proteinExistence type="predicted"/>
<dbReference type="EMBL" id="MFTT01000030">
    <property type="protein sequence ID" value="OGI69228.1"/>
    <property type="molecule type" value="Genomic_DNA"/>
</dbReference>